<sequence length="172" mass="19775">MTGSEFFKDDNFTVYLLNPFFLAWGDHIDTNELIEYWMWEGLLGTVDGISASIQKGKIRDMAITIRRTDPSWHCIVKPGKGLTKPPHIDEWVEDVRRVSLMKNDLKNIFLGNPPPCPGVTSFLLQYNSFPQNIPYNFFDFIKSLKVLDLSYTRIDSLPESVSNLVNLCRVVE</sequence>
<keyword evidence="2" id="KW-1185">Reference proteome</keyword>
<dbReference type="Proteomes" id="UP001359559">
    <property type="component" value="Unassembled WGS sequence"/>
</dbReference>
<reference evidence="1 2" key="1">
    <citation type="submission" date="2024-01" db="EMBL/GenBank/DDBJ databases">
        <title>The genomes of 5 underutilized Papilionoideae crops provide insights into root nodulation and disease resistance.</title>
        <authorList>
            <person name="Yuan L."/>
        </authorList>
    </citation>
    <scope>NUCLEOTIDE SEQUENCE [LARGE SCALE GENOMIC DNA]</scope>
    <source>
        <strain evidence="1">LY-2023</strain>
        <tissue evidence="1">Leaf</tissue>
    </source>
</reference>
<accession>A0AAN9PLL5</accession>
<gene>
    <name evidence="1" type="ORF">RJT34_13602</name>
</gene>
<dbReference type="SUPFAM" id="SSF52058">
    <property type="entry name" value="L domain-like"/>
    <property type="match status" value="1"/>
</dbReference>
<comment type="caution">
    <text evidence="1">The sequence shown here is derived from an EMBL/GenBank/DDBJ whole genome shotgun (WGS) entry which is preliminary data.</text>
</comment>
<organism evidence="1 2">
    <name type="scientific">Clitoria ternatea</name>
    <name type="common">Butterfly pea</name>
    <dbReference type="NCBI Taxonomy" id="43366"/>
    <lineage>
        <taxon>Eukaryota</taxon>
        <taxon>Viridiplantae</taxon>
        <taxon>Streptophyta</taxon>
        <taxon>Embryophyta</taxon>
        <taxon>Tracheophyta</taxon>
        <taxon>Spermatophyta</taxon>
        <taxon>Magnoliopsida</taxon>
        <taxon>eudicotyledons</taxon>
        <taxon>Gunneridae</taxon>
        <taxon>Pentapetalae</taxon>
        <taxon>rosids</taxon>
        <taxon>fabids</taxon>
        <taxon>Fabales</taxon>
        <taxon>Fabaceae</taxon>
        <taxon>Papilionoideae</taxon>
        <taxon>50 kb inversion clade</taxon>
        <taxon>NPAAA clade</taxon>
        <taxon>indigoferoid/millettioid clade</taxon>
        <taxon>Phaseoleae</taxon>
        <taxon>Clitoria</taxon>
    </lineage>
</organism>
<evidence type="ECO:0000313" key="1">
    <source>
        <dbReference type="EMBL" id="KAK7302706.1"/>
    </source>
</evidence>
<proteinExistence type="predicted"/>
<dbReference type="InterPro" id="IPR001611">
    <property type="entry name" value="Leu-rich_rpt"/>
</dbReference>
<dbReference type="PROSITE" id="PS51450">
    <property type="entry name" value="LRR"/>
    <property type="match status" value="1"/>
</dbReference>
<evidence type="ECO:0000313" key="2">
    <source>
        <dbReference type="Proteomes" id="UP001359559"/>
    </source>
</evidence>
<dbReference type="EMBL" id="JAYKXN010000003">
    <property type="protein sequence ID" value="KAK7302706.1"/>
    <property type="molecule type" value="Genomic_DNA"/>
</dbReference>
<dbReference type="InterPro" id="IPR032675">
    <property type="entry name" value="LRR_dom_sf"/>
</dbReference>
<dbReference type="Gene3D" id="3.80.10.10">
    <property type="entry name" value="Ribonuclease Inhibitor"/>
    <property type="match status" value="1"/>
</dbReference>
<name>A0AAN9PLL5_CLITE</name>
<dbReference type="AlphaFoldDB" id="A0AAN9PLL5"/>
<protein>
    <submittedName>
        <fullName evidence="1">Uncharacterized protein</fullName>
    </submittedName>
</protein>